<comment type="similarity">
    <text evidence="1">Belongs to the glycosyl hydrolase 25 family.</text>
</comment>
<dbReference type="SUPFAM" id="SSF51445">
    <property type="entry name" value="(Trans)glycosidases"/>
    <property type="match status" value="1"/>
</dbReference>
<dbReference type="Gene3D" id="3.20.20.80">
    <property type="entry name" value="Glycosidases"/>
    <property type="match status" value="1"/>
</dbReference>
<dbReference type="InterPro" id="IPR002053">
    <property type="entry name" value="Glyco_hydro_25"/>
</dbReference>
<evidence type="ECO:0000256" key="1">
    <source>
        <dbReference type="ARBA" id="ARBA00010646"/>
    </source>
</evidence>
<dbReference type="PANTHER" id="PTHR34135">
    <property type="entry name" value="LYSOZYME"/>
    <property type="match status" value="1"/>
</dbReference>
<evidence type="ECO:0000256" key="2">
    <source>
        <dbReference type="SAM" id="Phobius"/>
    </source>
</evidence>
<dbReference type="PANTHER" id="PTHR34135:SF2">
    <property type="entry name" value="LYSOZYME"/>
    <property type="match status" value="1"/>
</dbReference>
<keyword evidence="3" id="KW-0378">Hydrolase</keyword>
<sequence>MIVTAQARRRSRGYGGTLLRVALLVALIAGLVAAGWVYARQWAPSRDDYPMQGLSVGEAHGAIDWRTVRARHADFAYLTASSGADIRDSRFAVNWADARAAGLRYGAVHNFSLCDRAVDQATLFIATVPRDNAALPPVVRLDFRADCAARPSRDTVLSALNTFLNLIEAHEGKQAVVRVSRAFDDRYDVGKGIYRTLWLEGDFLAPDYASRPWVMWTASTMRQLDGIDAPVEWNVVKP</sequence>
<dbReference type="Pfam" id="PF01183">
    <property type="entry name" value="Glyco_hydro_25"/>
    <property type="match status" value="1"/>
</dbReference>
<dbReference type="Proteomes" id="UP000282977">
    <property type="component" value="Unassembled WGS sequence"/>
</dbReference>
<reference evidence="3 4" key="1">
    <citation type="submission" date="2019-01" db="EMBL/GenBank/DDBJ databases">
        <authorList>
            <person name="Chen W.-M."/>
        </authorList>
    </citation>
    <scope>NUCLEOTIDE SEQUENCE [LARGE SCALE GENOMIC DNA]</scope>
    <source>
        <strain evidence="3 4">TLA-22</strain>
    </source>
</reference>
<dbReference type="GO" id="GO:0016052">
    <property type="term" value="P:carbohydrate catabolic process"/>
    <property type="evidence" value="ECO:0007669"/>
    <property type="project" value="TreeGrafter"/>
</dbReference>
<protein>
    <submittedName>
        <fullName evidence="3">Glycoside hydrolase family 25</fullName>
    </submittedName>
</protein>
<gene>
    <name evidence="3" type="ORF">ENE74_15620</name>
</gene>
<dbReference type="PROSITE" id="PS51904">
    <property type="entry name" value="GLYCOSYL_HYDROL_F25_2"/>
    <property type="match status" value="1"/>
</dbReference>
<dbReference type="GO" id="GO:0009253">
    <property type="term" value="P:peptidoglycan catabolic process"/>
    <property type="evidence" value="ECO:0007669"/>
    <property type="project" value="InterPro"/>
</dbReference>
<organism evidence="3 4">
    <name type="scientific">Sphingobium algorifonticola</name>
    <dbReference type="NCBI Taxonomy" id="2008318"/>
    <lineage>
        <taxon>Bacteria</taxon>
        <taxon>Pseudomonadati</taxon>
        <taxon>Pseudomonadota</taxon>
        <taxon>Alphaproteobacteria</taxon>
        <taxon>Sphingomonadales</taxon>
        <taxon>Sphingomonadaceae</taxon>
        <taxon>Sphingobium</taxon>
    </lineage>
</organism>
<dbReference type="GO" id="GO:0003796">
    <property type="term" value="F:lysozyme activity"/>
    <property type="evidence" value="ECO:0007669"/>
    <property type="project" value="InterPro"/>
</dbReference>
<evidence type="ECO:0000313" key="3">
    <source>
        <dbReference type="EMBL" id="RVT39468.1"/>
    </source>
</evidence>
<proteinExistence type="inferred from homology"/>
<keyword evidence="2" id="KW-0812">Transmembrane</keyword>
<name>A0A437J4E5_9SPHN</name>
<accession>A0A437J4E5</accession>
<feature type="transmembrane region" description="Helical" evidence="2">
    <location>
        <begin position="21"/>
        <end position="39"/>
    </location>
</feature>
<comment type="caution">
    <text evidence="3">The sequence shown here is derived from an EMBL/GenBank/DDBJ whole genome shotgun (WGS) entry which is preliminary data.</text>
</comment>
<dbReference type="InterPro" id="IPR017853">
    <property type="entry name" value="GH"/>
</dbReference>
<keyword evidence="4" id="KW-1185">Reference proteome</keyword>
<dbReference type="GO" id="GO:0016998">
    <property type="term" value="P:cell wall macromolecule catabolic process"/>
    <property type="evidence" value="ECO:0007669"/>
    <property type="project" value="InterPro"/>
</dbReference>
<keyword evidence="2" id="KW-1133">Transmembrane helix</keyword>
<dbReference type="AlphaFoldDB" id="A0A437J4E5"/>
<evidence type="ECO:0000313" key="4">
    <source>
        <dbReference type="Proteomes" id="UP000282977"/>
    </source>
</evidence>
<dbReference type="OrthoDB" id="9798192at2"/>
<keyword evidence="2" id="KW-0472">Membrane</keyword>
<dbReference type="EMBL" id="RZUL01000007">
    <property type="protein sequence ID" value="RVT39468.1"/>
    <property type="molecule type" value="Genomic_DNA"/>
</dbReference>